<dbReference type="InterPro" id="IPR050832">
    <property type="entry name" value="Bact_Acetyltransf"/>
</dbReference>
<dbReference type="RefSeq" id="WP_034835862.1">
    <property type="nucleotide sequence ID" value="NZ_JANX01000112.1"/>
</dbReference>
<name>A0A0A0D7Y7_9PROT</name>
<dbReference type="Pfam" id="PF00583">
    <property type="entry name" value="Acetyltransf_1"/>
    <property type="match status" value="1"/>
</dbReference>
<evidence type="ECO:0000256" key="2">
    <source>
        <dbReference type="ARBA" id="ARBA00023315"/>
    </source>
</evidence>
<dbReference type="OrthoDB" id="9803907at2"/>
<feature type="domain" description="N-acetyltransferase" evidence="3">
    <location>
        <begin position="14"/>
        <end position="179"/>
    </location>
</feature>
<dbReference type="PANTHER" id="PTHR43877">
    <property type="entry name" value="AMINOALKYLPHOSPHONATE N-ACETYLTRANSFERASE-RELATED-RELATED"/>
    <property type="match status" value="1"/>
</dbReference>
<dbReference type="PANTHER" id="PTHR43877:SF2">
    <property type="entry name" value="AMINOALKYLPHOSPHONATE N-ACETYLTRANSFERASE-RELATED"/>
    <property type="match status" value="1"/>
</dbReference>
<dbReference type="CDD" id="cd04301">
    <property type="entry name" value="NAT_SF"/>
    <property type="match status" value="1"/>
</dbReference>
<dbReference type="EMBL" id="JANX01000112">
    <property type="protein sequence ID" value="KGM34190.1"/>
    <property type="molecule type" value="Genomic_DNA"/>
</dbReference>
<keyword evidence="1 4" id="KW-0808">Transferase</keyword>
<dbReference type="Gene3D" id="3.40.630.30">
    <property type="match status" value="1"/>
</dbReference>
<evidence type="ECO:0000256" key="1">
    <source>
        <dbReference type="ARBA" id="ARBA00022679"/>
    </source>
</evidence>
<proteinExistence type="predicted"/>
<dbReference type="InterPro" id="IPR016181">
    <property type="entry name" value="Acyl_CoA_acyltransferase"/>
</dbReference>
<evidence type="ECO:0000313" key="4">
    <source>
        <dbReference type="EMBL" id="KGM34190.1"/>
    </source>
</evidence>
<dbReference type="InterPro" id="IPR000182">
    <property type="entry name" value="GNAT_dom"/>
</dbReference>
<accession>A0A0A0D7Y7</accession>
<comment type="caution">
    <text evidence="4">The sequence shown here is derived from an EMBL/GenBank/DDBJ whole genome shotgun (WGS) entry which is preliminary data.</text>
</comment>
<keyword evidence="2" id="KW-0012">Acyltransferase</keyword>
<reference evidence="4 5" key="1">
    <citation type="submission" date="2014-01" db="EMBL/GenBank/DDBJ databases">
        <title>Genome sequence determination for a cystic fibrosis isolate, Inquilinus limosus.</title>
        <authorList>
            <person name="Pino M."/>
            <person name="Di Conza J."/>
            <person name="Gutkind G."/>
        </authorList>
    </citation>
    <scope>NUCLEOTIDE SEQUENCE [LARGE SCALE GENOMIC DNA]</scope>
    <source>
        <strain evidence="4 5">MP06</strain>
    </source>
</reference>
<gene>
    <name evidence="4" type="ORF">P409_11565</name>
</gene>
<evidence type="ECO:0000313" key="5">
    <source>
        <dbReference type="Proteomes" id="UP000029995"/>
    </source>
</evidence>
<organism evidence="4 5">
    <name type="scientific">Inquilinus limosus MP06</name>
    <dbReference type="NCBI Taxonomy" id="1398085"/>
    <lineage>
        <taxon>Bacteria</taxon>
        <taxon>Pseudomonadati</taxon>
        <taxon>Pseudomonadota</taxon>
        <taxon>Alphaproteobacteria</taxon>
        <taxon>Rhodospirillales</taxon>
        <taxon>Rhodospirillaceae</taxon>
        <taxon>Inquilinus</taxon>
    </lineage>
</organism>
<dbReference type="SUPFAM" id="SSF55729">
    <property type="entry name" value="Acyl-CoA N-acyltransferases (Nat)"/>
    <property type="match status" value="1"/>
</dbReference>
<protein>
    <submittedName>
        <fullName evidence="4">Acetyltransferase</fullName>
    </submittedName>
</protein>
<dbReference type="PROSITE" id="PS51186">
    <property type="entry name" value="GNAT"/>
    <property type="match status" value="1"/>
</dbReference>
<evidence type="ECO:0000259" key="3">
    <source>
        <dbReference type="PROSITE" id="PS51186"/>
    </source>
</evidence>
<sequence length="190" mass="20446">MTTAPVPAPAVSVGRLDRIRGGDLHDLCDAAELAIVEGGGFGWVKPPPRDTMERYWGGVVVMPGRHLFVGRLDEVIAGAIQLVEPPANNEAQSFAAGVNGMFVAPWARGHGLARMLVEAAETEARARGYGLLTLDVRETQAAAIRLFESLGFVRWATNPYYARVNGRLIGGCYFHKPLIPLTEAGQDPTP</sequence>
<dbReference type="Proteomes" id="UP000029995">
    <property type="component" value="Unassembled WGS sequence"/>
</dbReference>
<dbReference type="AlphaFoldDB" id="A0A0A0D7Y7"/>
<dbReference type="GO" id="GO:0016747">
    <property type="term" value="F:acyltransferase activity, transferring groups other than amino-acyl groups"/>
    <property type="evidence" value="ECO:0007669"/>
    <property type="project" value="InterPro"/>
</dbReference>